<feature type="region of interest" description="Disordered" evidence="1">
    <location>
        <begin position="1"/>
        <end position="68"/>
    </location>
</feature>
<evidence type="ECO:0000313" key="3">
    <source>
        <dbReference type="Proteomes" id="UP001219525"/>
    </source>
</evidence>
<dbReference type="Proteomes" id="UP001219525">
    <property type="component" value="Unassembled WGS sequence"/>
</dbReference>
<protein>
    <submittedName>
        <fullName evidence="2">Uncharacterized protein</fullName>
    </submittedName>
</protein>
<dbReference type="EMBL" id="JARJCW010000017">
    <property type="protein sequence ID" value="KAJ7215499.1"/>
    <property type="molecule type" value="Genomic_DNA"/>
</dbReference>
<feature type="compositionally biased region" description="Basic and acidic residues" evidence="1">
    <location>
        <begin position="145"/>
        <end position="173"/>
    </location>
</feature>
<feature type="compositionally biased region" description="Low complexity" evidence="1">
    <location>
        <begin position="202"/>
        <end position="220"/>
    </location>
</feature>
<feature type="compositionally biased region" description="Low complexity" evidence="1">
    <location>
        <begin position="130"/>
        <end position="139"/>
    </location>
</feature>
<organism evidence="2 3">
    <name type="scientific">Mycena pura</name>
    <dbReference type="NCBI Taxonomy" id="153505"/>
    <lineage>
        <taxon>Eukaryota</taxon>
        <taxon>Fungi</taxon>
        <taxon>Dikarya</taxon>
        <taxon>Basidiomycota</taxon>
        <taxon>Agaricomycotina</taxon>
        <taxon>Agaricomycetes</taxon>
        <taxon>Agaricomycetidae</taxon>
        <taxon>Agaricales</taxon>
        <taxon>Marasmiineae</taxon>
        <taxon>Mycenaceae</taxon>
        <taxon>Mycena</taxon>
    </lineage>
</organism>
<name>A0AAD6YI79_9AGAR</name>
<sequence>MSMPDPSRPGPGHQTRDPDRPGLQTRGKNNRKVLEKAGLIPTQRRTHAEVEASKADAQAKDAAAAQEQQDKLLRLAQIEDDLAMQDQVSSPAGGRKAVQRRKQATASSREFHPEEDNDDDSVVSQEYQPDSDNSNNESGNEGDENDARPKKIVRRDDVEGFRKTKDKAGDRAKSAPTNTADKKRKGAQERDIPAKKAKSSKKGGLVPSAVRSRATSSASSNFAMGEVDDEDSLVKYGGPAMDDDKNEEVEAPRQQKKGLPKSEYLAIAPAKPLTATAIRGGSRKWTLNHLAPGTADLFSRHLVPLAREEVATKPAWKRLSVLDVQNLVDIVYGEGQHAVTEKSAWYGLIGYRISDWQGGFASLAKIAVHTMMTPPLSKDEQDVRNASLVDDSALDKDATGTAGEEAADGDVDETPPFDFTTKAGRAEFVAWALQKHMKHGKETGTQAFQWRMWNDGLKRSGFMMSYPIVYTFSHHLQTLREVPDQYPSSGFNRPPYGALIYSSQAVQRELEFWASGDYVAPDPKDKDKQFSSDNWGDYRTKVNGIVTEHRRASKYLGPLEKWGEDKWNELYVEAEKHLDARQKGRKGRRGHSRCLGQCLERKMDVSYERRKTSCPPLNGYCGNHAFSFPYFENSWAENDPKPTLKHKN</sequence>
<proteinExistence type="predicted"/>
<feature type="region of interest" description="Disordered" evidence="1">
    <location>
        <begin position="394"/>
        <end position="415"/>
    </location>
</feature>
<keyword evidence="3" id="KW-1185">Reference proteome</keyword>
<feature type="compositionally biased region" description="Basic and acidic residues" evidence="1">
    <location>
        <begin position="46"/>
        <end position="59"/>
    </location>
</feature>
<dbReference type="AlphaFoldDB" id="A0AAD6YI79"/>
<gene>
    <name evidence="2" type="ORF">GGX14DRAFT_608455</name>
</gene>
<reference evidence="2" key="1">
    <citation type="submission" date="2023-03" db="EMBL/GenBank/DDBJ databases">
        <title>Massive genome expansion in bonnet fungi (Mycena s.s.) driven by repeated elements and novel gene families across ecological guilds.</title>
        <authorList>
            <consortium name="Lawrence Berkeley National Laboratory"/>
            <person name="Harder C.B."/>
            <person name="Miyauchi S."/>
            <person name="Viragh M."/>
            <person name="Kuo A."/>
            <person name="Thoen E."/>
            <person name="Andreopoulos B."/>
            <person name="Lu D."/>
            <person name="Skrede I."/>
            <person name="Drula E."/>
            <person name="Henrissat B."/>
            <person name="Morin E."/>
            <person name="Kohler A."/>
            <person name="Barry K."/>
            <person name="LaButti K."/>
            <person name="Morin E."/>
            <person name="Salamov A."/>
            <person name="Lipzen A."/>
            <person name="Mereny Z."/>
            <person name="Hegedus B."/>
            <person name="Baldrian P."/>
            <person name="Stursova M."/>
            <person name="Weitz H."/>
            <person name="Taylor A."/>
            <person name="Grigoriev I.V."/>
            <person name="Nagy L.G."/>
            <person name="Martin F."/>
            <person name="Kauserud H."/>
        </authorList>
    </citation>
    <scope>NUCLEOTIDE SEQUENCE</scope>
    <source>
        <strain evidence="2">9144</strain>
    </source>
</reference>
<accession>A0AAD6YI79</accession>
<feature type="region of interest" description="Disordered" evidence="1">
    <location>
        <begin position="84"/>
        <end position="258"/>
    </location>
</feature>
<evidence type="ECO:0000313" key="2">
    <source>
        <dbReference type="EMBL" id="KAJ7215499.1"/>
    </source>
</evidence>
<feature type="compositionally biased region" description="Acidic residues" evidence="1">
    <location>
        <begin position="405"/>
        <end position="415"/>
    </location>
</feature>
<comment type="caution">
    <text evidence="2">The sequence shown here is derived from an EMBL/GenBank/DDBJ whole genome shotgun (WGS) entry which is preliminary data.</text>
</comment>
<evidence type="ECO:0000256" key="1">
    <source>
        <dbReference type="SAM" id="MobiDB-lite"/>
    </source>
</evidence>